<sequence>MPAAQHALINQIGEQSSEEELGATAAAQRDGHIGAGHLRVIRDFFRHLPVEVDVEIREKAEAHLARLATRFGPDQLAKLAQRLMDCLNLDGTFTDKDRARRRGLTLGKQGLDGMSCLSGWLAPEARATSEAVLAKLAAAGMCNPGGRESGGRWSASRRGGVTRHP</sequence>
<dbReference type="AlphaFoldDB" id="A0A498Q4X7"/>
<accession>A0A498Q4X7</accession>
<feature type="region of interest" description="Disordered" evidence="1">
    <location>
        <begin position="146"/>
        <end position="165"/>
    </location>
</feature>
<dbReference type="Pfam" id="PF02720">
    <property type="entry name" value="DUF222"/>
    <property type="match status" value="1"/>
</dbReference>
<organism evidence="3 4">
    <name type="scientific">Mycobacterium attenuatum</name>
    <dbReference type="NCBI Taxonomy" id="2341086"/>
    <lineage>
        <taxon>Bacteria</taxon>
        <taxon>Bacillati</taxon>
        <taxon>Actinomycetota</taxon>
        <taxon>Actinomycetes</taxon>
        <taxon>Mycobacteriales</taxon>
        <taxon>Mycobacteriaceae</taxon>
        <taxon>Mycobacterium</taxon>
    </lineage>
</organism>
<feature type="domain" description="DUF222" evidence="2">
    <location>
        <begin position="19"/>
        <end position="145"/>
    </location>
</feature>
<keyword evidence="4" id="KW-1185">Reference proteome</keyword>
<dbReference type="InterPro" id="IPR003870">
    <property type="entry name" value="DUF222"/>
</dbReference>
<gene>
    <name evidence="3" type="ORF">LAUMK136_03087</name>
</gene>
<proteinExistence type="predicted"/>
<evidence type="ECO:0000313" key="4">
    <source>
        <dbReference type="Proteomes" id="UP000273307"/>
    </source>
</evidence>
<name>A0A498Q4X7_9MYCO</name>
<reference evidence="3 4" key="1">
    <citation type="submission" date="2018-09" db="EMBL/GenBank/DDBJ databases">
        <authorList>
            <person name="Tagini F."/>
        </authorList>
    </citation>
    <scope>NUCLEOTIDE SEQUENCE [LARGE SCALE GENOMIC DNA]</scope>
    <source>
        <strain evidence="3 4">MK136</strain>
    </source>
</reference>
<dbReference type="EMBL" id="UPHP01000072">
    <property type="protein sequence ID" value="VBA39602.1"/>
    <property type="molecule type" value="Genomic_DNA"/>
</dbReference>
<dbReference type="Proteomes" id="UP000273307">
    <property type="component" value="Unassembled WGS sequence"/>
</dbReference>
<evidence type="ECO:0000256" key="1">
    <source>
        <dbReference type="SAM" id="MobiDB-lite"/>
    </source>
</evidence>
<evidence type="ECO:0000313" key="3">
    <source>
        <dbReference type="EMBL" id="VBA39602.1"/>
    </source>
</evidence>
<evidence type="ECO:0000259" key="2">
    <source>
        <dbReference type="Pfam" id="PF02720"/>
    </source>
</evidence>
<protein>
    <recommendedName>
        <fullName evidence="2">DUF222 domain-containing protein</fullName>
    </recommendedName>
</protein>